<evidence type="ECO:0000256" key="7">
    <source>
        <dbReference type="ARBA" id="ARBA00038170"/>
    </source>
</evidence>
<evidence type="ECO:0000256" key="3">
    <source>
        <dbReference type="ARBA" id="ARBA00022679"/>
    </source>
</evidence>
<dbReference type="AlphaFoldDB" id="B2AFX1"/>
<evidence type="ECO:0000313" key="10">
    <source>
        <dbReference type="EMBL" id="CAP62342.1"/>
    </source>
</evidence>
<dbReference type="HOGENOM" id="CLU_023643_6_1_1"/>
<dbReference type="Pfam" id="PF02146">
    <property type="entry name" value="SIR2"/>
    <property type="match status" value="1"/>
</dbReference>
<dbReference type="InterPro" id="IPR026590">
    <property type="entry name" value="Ssirtuin_cat_dom"/>
</dbReference>
<dbReference type="VEuPathDB" id="FungiDB:PODANS_0_1430"/>
<keyword evidence="3" id="KW-0808">Transferase</keyword>
<dbReference type="RefSeq" id="XP_001904560.1">
    <property type="nucleotide sequence ID" value="XM_001904525.1"/>
</dbReference>
<dbReference type="GO" id="GO:0017136">
    <property type="term" value="F:histone deacetylase activity, NAD-dependent"/>
    <property type="evidence" value="ECO:0007669"/>
    <property type="project" value="TreeGrafter"/>
</dbReference>
<dbReference type="GO" id="GO:0046872">
    <property type="term" value="F:metal ion binding"/>
    <property type="evidence" value="ECO:0007669"/>
    <property type="project" value="UniProtKB-KW"/>
</dbReference>
<dbReference type="OrthoDB" id="424302at2759"/>
<dbReference type="eggNOG" id="KOG1905">
    <property type="taxonomic scope" value="Eukaryota"/>
</dbReference>
<dbReference type="InterPro" id="IPR003000">
    <property type="entry name" value="Sirtuin"/>
</dbReference>
<dbReference type="GO" id="GO:0003714">
    <property type="term" value="F:transcription corepressor activity"/>
    <property type="evidence" value="ECO:0007669"/>
    <property type="project" value="TreeGrafter"/>
</dbReference>
<dbReference type="InterPro" id="IPR029035">
    <property type="entry name" value="DHS-like_NAD/FAD-binding_dom"/>
</dbReference>
<sequence>MANSAPKVAEAERFETDRAISLKAKDIANLIKHSKHFIVFTGAGVSTSAGIPDFRGPDGVWTLRKQKRDAPSKATSTLQAIPTPTHMALVKLQNRGLLKYLVSQNCDGLHRKSGIAPEMISELHGNSNREYCRDCGKEYIRDFRAVAPYTKTVTDHRTGRKCSMPGCNGVLLDTIINFGECLFEQPLKLAREHGKKADFCLVLGSSLTVPPACTIPEIAGKSKRGKLGICNLQSTPLDHLVDGESMRVFARTDDLMIAVMGHLCLEIPQFVLRRQLTVKVVMGERDRNQVILQGVDVDGTPSTFLKSVRLEGSRRPAVTEPFTLSFRMDGQEELRLKLELEFMGNYLEPNVEIVHSTQCSERLYLLEYSPYTREWQVVAKDYCELSEVPTFLDFTEIGANGP</sequence>
<evidence type="ECO:0000256" key="6">
    <source>
        <dbReference type="ARBA" id="ARBA00023027"/>
    </source>
</evidence>
<evidence type="ECO:0000256" key="1">
    <source>
        <dbReference type="ARBA" id="ARBA00006924"/>
    </source>
</evidence>
<dbReference type="SUPFAM" id="SSF52467">
    <property type="entry name" value="DHS-like NAD/FAD-binding domain"/>
    <property type="match status" value="1"/>
</dbReference>
<feature type="active site" description="Proton acceptor" evidence="8">
    <location>
        <position position="124"/>
    </location>
</feature>
<dbReference type="PANTHER" id="PTHR11085:SF12">
    <property type="entry name" value="NAD-DEPENDENT PROTEIN DEACYLASE SIRTUIN-6"/>
    <property type="match status" value="1"/>
</dbReference>
<dbReference type="Gene3D" id="2.20.28.200">
    <property type="match status" value="1"/>
</dbReference>
<dbReference type="Gene3D" id="3.40.50.1220">
    <property type="entry name" value="TPP-binding domain"/>
    <property type="match status" value="1"/>
</dbReference>
<evidence type="ECO:0000256" key="5">
    <source>
        <dbReference type="ARBA" id="ARBA00022833"/>
    </source>
</evidence>
<dbReference type="GO" id="GO:0005634">
    <property type="term" value="C:nucleus"/>
    <property type="evidence" value="ECO:0007669"/>
    <property type="project" value="TreeGrafter"/>
</dbReference>
<proteinExistence type="inferred from homology"/>
<keyword evidence="4 8" id="KW-0479">Metal-binding</keyword>
<evidence type="ECO:0000256" key="2">
    <source>
        <dbReference type="ARBA" id="ARBA00012928"/>
    </source>
</evidence>
<feature type="binding site" evidence="8">
    <location>
        <position position="162"/>
    </location>
    <ligand>
        <name>Zn(2+)</name>
        <dbReference type="ChEBI" id="CHEBI:29105"/>
    </ligand>
</feature>
<keyword evidence="12" id="KW-1185">Reference proteome</keyword>
<feature type="binding site" evidence="8">
    <location>
        <position position="132"/>
    </location>
    <ligand>
        <name>Zn(2+)</name>
        <dbReference type="ChEBI" id="CHEBI:29105"/>
    </ligand>
</feature>
<reference evidence="10" key="2">
    <citation type="submission" date="2008-07" db="EMBL/GenBank/DDBJ databases">
        <authorList>
            <person name="Genoscope - CEA"/>
        </authorList>
    </citation>
    <scope>NUCLEOTIDE SEQUENCE</scope>
    <source>
        <strain evidence="10">S mat+</strain>
    </source>
</reference>
<evidence type="ECO:0000259" key="9">
    <source>
        <dbReference type="PROSITE" id="PS50305"/>
    </source>
</evidence>
<evidence type="ECO:0000256" key="8">
    <source>
        <dbReference type="PROSITE-ProRule" id="PRU00236"/>
    </source>
</evidence>
<feature type="domain" description="Deacetylase sirtuin-type" evidence="9">
    <location>
        <begin position="17"/>
        <end position="266"/>
    </location>
</feature>
<dbReference type="KEGG" id="pan:PODANSg1582"/>
<reference evidence="11" key="4">
    <citation type="submission" date="2014-09" db="EMBL/GenBank/DDBJ databases">
        <title>Maintaining two mating types: Structure of the mating type locus and its role in heterokaryosis in Podospora anserina.</title>
        <authorList>
            <person name="Grognet P."/>
            <person name="Bidard F."/>
            <person name="Kuchly C."/>
            <person name="Chan Ho Tong L."/>
            <person name="Coppin E."/>
            <person name="Ait Benkhali J."/>
            <person name="Couloux A."/>
            <person name="Wincker P."/>
            <person name="Debuchy R."/>
            <person name="Silar P."/>
        </authorList>
    </citation>
    <scope>NUCLEOTIDE SEQUENCE</scope>
</reference>
<evidence type="ECO:0000256" key="4">
    <source>
        <dbReference type="ARBA" id="ARBA00022723"/>
    </source>
</evidence>
<evidence type="ECO:0000313" key="11">
    <source>
        <dbReference type="EMBL" id="CDP31628.1"/>
    </source>
</evidence>
<dbReference type="InterPro" id="IPR050134">
    <property type="entry name" value="NAD-dep_sirtuin_deacylases"/>
</dbReference>
<name>B2AFX1_PODAN</name>
<reference evidence="10 12" key="1">
    <citation type="journal article" date="2008" name="Genome Biol.">
        <title>The genome sequence of the model ascomycete fungus Podospora anserina.</title>
        <authorList>
            <person name="Espagne E."/>
            <person name="Lespinet O."/>
            <person name="Malagnac F."/>
            <person name="Da Silva C."/>
            <person name="Jaillon O."/>
            <person name="Porcel B.M."/>
            <person name="Couloux A."/>
            <person name="Aury J.-M."/>
            <person name="Segurens B."/>
            <person name="Poulain J."/>
            <person name="Anthouard V."/>
            <person name="Grossetete S."/>
            <person name="Khalili H."/>
            <person name="Coppin E."/>
            <person name="Dequard-Chablat M."/>
            <person name="Picard M."/>
            <person name="Contamine V."/>
            <person name="Arnaise S."/>
            <person name="Bourdais A."/>
            <person name="Berteaux-Lecellier V."/>
            <person name="Gautheret D."/>
            <person name="de Vries R.P."/>
            <person name="Battaglia E."/>
            <person name="Coutinho P.M."/>
            <person name="Danchin E.G.J."/>
            <person name="Henrissat B."/>
            <person name="El Khoury R."/>
            <person name="Sainsard-Chanet A."/>
            <person name="Boivin A."/>
            <person name="Pinan-Lucarre B."/>
            <person name="Sellem C.H."/>
            <person name="Debuchy R."/>
            <person name="Wincker P."/>
            <person name="Weissenbach J."/>
            <person name="Silar P."/>
        </authorList>
    </citation>
    <scope>NUCLEOTIDE SEQUENCE [LARGE SCALE GENOMIC DNA]</scope>
    <source>
        <strain evidence="12">S / ATCC MYA-4624 / DSM 980 / FGSC 10383</strain>
        <strain evidence="10">S mat+</strain>
    </source>
</reference>
<feature type="binding site" evidence="8">
    <location>
        <position position="135"/>
    </location>
    <ligand>
        <name>Zn(2+)</name>
        <dbReference type="ChEBI" id="CHEBI:29105"/>
    </ligand>
</feature>
<dbReference type="GO" id="GO:0000122">
    <property type="term" value="P:negative regulation of transcription by RNA polymerase II"/>
    <property type="evidence" value="ECO:0007669"/>
    <property type="project" value="TreeGrafter"/>
</dbReference>
<protein>
    <recommendedName>
        <fullName evidence="2">protein acetyllysine N-acetyltransferase</fullName>
        <ecNumber evidence="2">2.3.1.286</ecNumber>
    </recommendedName>
</protein>
<dbReference type="EMBL" id="CU633464">
    <property type="protein sequence ID" value="CAP62342.1"/>
    <property type="molecule type" value="Genomic_DNA"/>
</dbReference>
<keyword evidence="6" id="KW-0520">NAD</keyword>
<dbReference type="EC" id="2.3.1.286" evidence="2"/>
<dbReference type="FunFam" id="3.40.50.1220:FF:000038">
    <property type="entry name" value="NAD-dependent protein deacetylase sirtuin-6 isoform X2"/>
    <property type="match status" value="1"/>
</dbReference>
<dbReference type="PANTHER" id="PTHR11085">
    <property type="entry name" value="NAD-DEPENDENT PROTEIN DEACYLASE SIRTUIN-5, MITOCHONDRIAL-RELATED"/>
    <property type="match status" value="1"/>
</dbReference>
<keyword evidence="5 8" id="KW-0862">Zinc</keyword>
<feature type="binding site" evidence="8">
    <location>
        <position position="167"/>
    </location>
    <ligand>
        <name>Zn(2+)</name>
        <dbReference type="ChEBI" id="CHEBI:29105"/>
    </ligand>
</feature>
<dbReference type="Proteomes" id="UP000001197">
    <property type="component" value="Chromosome 7"/>
</dbReference>
<dbReference type="EMBL" id="FO904942">
    <property type="protein sequence ID" value="CDP31628.1"/>
    <property type="molecule type" value="Genomic_DNA"/>
</dbReference>
<organism evidence="10">
    <name type="scientific">Podospora anserina (strain S / ATCC MYA-4624 / DSM 980 / FGSC 10383)</name>
    <name type="common">Pleurage anserina</name>
    <dbReference type="NCBI Taxonomy" id="515849"/>
    <lineage>
        <taxon>Eukaryota</taxon>
        <taxon>Fungi</taxon>
        <taxon>Dikarya</taxon>
        <taxon>Ascomycota</taxon>
        <taxon>Pezizomycotina</taxon>
        <taxon>Sordariomycetes</taxon>
        <taxon>Sordariomycetidae</taxon>
        <taxon>Sordariales</taxon>
        <taxon>Podosporaceae</taxon>
        <taxon>Podospora</taxon>
        <taxon>Podospora anserina</taxon>
    </lineage>
</organism>
<dbReference type="GeneID" id="6188697"/>
<accession>B2AFX1</accession>
<dbReference type="GO" id="GO:0070403">
    <property type="term" value="F:NAD+ binding"/>
    <property type="evidence" value="ECO:0007669"/>
    <property type="project" value="InterPro"/>
</dbReference>
<reference evidence="12" key="3">
    <citation type="journal article" date="2014" name="Genetics">
        <title>Maintaining two mating types: Structure of the mating type locus and its role in heterokaryosis in Podospora anserina.</title>
        <authorList>
            <person name="Grognet P."/>
            <person name="Bidard F."/>
            <person name="Kuchly C."/>
            <person name="Tong L.C.H."/>
            <person name="Coppin E."/>
            <person name="Benkhali J.A."/>
            <person name="Couloux A."/>
            <person name="Wincker P."/>
            <person name="Debuchy R."/>
            <person name="Silar P."/>
        </authorList>
    </citation>
    <scope>GENOME REANNOTATION</scope>
    <source>
        <strain evidence="12">S / ATCC MYA-4624 / DSM 980 / FGSC 10383</strain>
    </source>
</reference>
<dbReference type="PROSITE" id="PS50305">
    <property type="entry name" value="SIRTUIN"/>
    <property type="match status" value="1"/>
</dbReference>
<comment type="similarity">
    <text evidence="7">Belongs to the sirtuin family. Class IV subfamily.</text>
</comment>
<comment type="similarity">
    <text evidence="1">Belongs to the sirtuin family. Class I subfamily.</text>
</comment>
<evidence type="ECO:0000313" key="12">
    <source>
        <dbReference type="Proteomes" id="UP000001197"/>
    </source>
</evidence>
<gene>
    <name evidence="10" type="ORF">PODANS_0_1430</name>
</gene>
<dbReference type="STRING" id="515849.B2AFX1"/>